<evidence type="ECO:0000313" key="3">
    <source>
        <dbReference type="Proteomes" id="UP000765509"/>
    </source>
</evidence>
<gene>
    <name evidence="2" type="ORF">O181_079935</name>
</gene>
<reference evidence="2" key="1">
    <citation type="submission" date="2021-03" db="EMBL/GenBank/DDBJ databases">
        <title>Draft genome sequence of rust myrtle Austropuccinia psidii MF-1, a brazilian biotype.</title>
        <authorList>
            <person name="Quecine M.C."/>
            <person name="Pachon D.M.R."/>
            <person name="Bonatelli M.L."/>
            <person name="Correr F.H."/>
            <person name="Franceschini L.M."/>
            <person name="Leite T.F."/>
            <person name="Margarido G.R.A."/>
            <person name="Almeida C.A."/>
            <person name="Ferrarezi J.A."/>
            <person name="Labate C.A."/>
        </authorList>
    </citation>
    <scope>NUCLEOTIDE SEQUENCE</scope>
    <source>
        <strain evidence="2">MF-1</strain>
    </source>
</reference>
<dbReference type="Proteomes" id="UP000765509">
    <property type="component" value="Unassembled WGS sequence"/>
</dbReference>
<evidence type="ECO:0000256" key="1">
    <source>
        <dbReference type="SAM" id="MobiDB-lite"/>
    </source>
</evidence>
<protein>
    <submittedName>
        <fullName evidence="2">Uncharacterized protein</fullName>
    </submittedName>
</protein>
<feature type="region of interest" description="Disordered" evidence="1">
    <location>
        <begin position="78"/>
        <end position="112"/>
    </location>
</feature>
<name>A0A9Q3IIE9_9BASI</name>
<dbReference type="AlphaFoldDB" id="A0A9Q3IIE9"/>
<dbReference type="EMBL" id="AVOT02044863">
    <property type="protein sequence ID" value="MBW0540220.1"/>
    <property type="molecule type" value="Genomic_DNA"/>
</dbReference>
<evidence type="ECO:0000313" key="2">
    <source>
        <dbReference type="EMBL" id="MBW0540220.1"/>
    </source>
</evidence>
<keyword evidence="3" id="KW-1185">Reference proteome</keyword>
<accession>A0A9Q3IIE9</accession>
<organism evidence="2 3">
    <name type="scientific">Austropuccinia psidii MF-1</name>
    <dbReference type="NCBI Taxonomy" id="1389203"/>
    <lineage>
        <taxon>Eukaryota</taxon>
        <taxon>Fungi</taxon>
        <taxon>Dikarya</taxon>
        <taxon>Basidiomycota</taxon>
        <taxon>Pucciniomycotina</taxon>
        <taxon>Pucciniomycetes</taxon>
        <taxon>Pucciniales</taxon>
        <taxon>Sphaerophragmiaceae</taxon>
        <taxon>Austropuccinia</taxon>
    </lineage>
</organism>
<sequence>MLEAPSPLVVGQFILVQRSPFQISKAEVCDELDGEEVEVVPNSISHQSSTLPYQHASKRFKSQVRPITPRSFQPVLSTIPSSIPPPSPNPLTSRSALVSPVRPSPIPHPRNSPMVTSNSYNLWPAPKEEEKIDHLHYFLFPAYLRKGNVGLSGLPGKIQIWQTMTRMLRRVDRNRREVITYAIDRMIPGMSFEEKAAKSSWYED</sequence>
<comment type="caution">
    <text evidence="2">The sequence shown here is derived from an EMBL/GenBank/DDBJ whole genome shotgun (WGS) entry which is preliminary data.</text>
</comment>
<proteinExistence type="predicted"/>